<feature type="chain" id="PRO_5020430228" evidence="1">
    <location>
        <begin position="23"/>
        <end position="160"/>
    </location>
</feature>
<dbReference type="Proteomes" id="UP000295197">
    <property type="component" value="Unassembled WGS sequence"/>
</dbReference>
<evidence type="ECO:0000259" key="2">
    <source>
        <dbReference type="Pfam" id="PF13098"/>
    </source>
</evidence>
<feature type="signal peptide" evidence="1">
    <location>
        <begin position="1"/>
        <end position="22"/>
    </location>
</feature>
<dbReference type="InterPro" id="IPR012336">
    <property type="entry name" value="Thioredoxin-like_fold"/>
</dbReference>
<dbReference type="OrthoDB" id="9811036at2"/>
<gene>
    <name evidence="3" type="ORF">EDC17_100658</name>
</gene>
<dbReference type="GO" id="GO:0016853">
    <property type="term" value="F:isomerase activity"/>
    <property type="evidence" value="ECO:0007669"/>
    <property type="project" value="UniProtKB-KW"/>
</dbReference>
<dbReference type="EMBL" id="SMBZ01000006">
    <property type="protein sequence ID" value="TCV19078.1"/>
    <property type="molecule type" value="Genomic_DNA"/>
</dbReference>
<comment type="caution">
    <text evidence="3">The sequence shown here is derived from an EMBL/GenBank/DDBJ whole genome shotgun (WGS) entry which is preliminary data.</text>
</comment>
<dbReference type="InterPro" id="IPR036249">
    <property type="entry name" value="Thioredoxin-like_sf"/>
</dbReference>
<keyword evidence="3" id="KW-0413">Isomerase</keyword>
<evidence type="ECO:0000256" key="1">
    <source>
        <dbReference type="SAM" id="SignalP"/>
    </source>
</evidence>
<reference evidence="3 4" key="1">
    <citation type="submission" date="2019-03" db="EMBL/GenBank/DDBJ databases">
        <title>Genomic Encyclopedia of Type Strains, Phase IV (KMG-IV): sequencing the most valuable type-strain genomes for metagenomic binning, comparative biology and taxonomic classification.</title>
        <authorList>
            <person name="Goeker M."/>
        </authorList>
    </citation>
    <scope>NUCLEOTIDE SEQUENCE [LARGE SCALE GENOMIC DNA]</scope>
    <source>
        <strain evidence="3 4">DSM 22362</strain>
    </source>
</reference>
<evidence type="ECO:0000313" key="3">
    <source>
        <dbReference type="EMBL" id="TCV19078.1"/>
    </source>
</evidence>
<name>A0A4R3VVH7_9SPHI</name>
<keyword evidence="1" id="KW-0732">Signal</keyword>
<feature type="domain" description="Thioredoxin-like fold" evidence="2">
    <location>
        <begin position="38"/>
        <end position="150"/>
    </location>
</feature>
<dbReference type="Pfam" id="PF13098">
    <property type="entry name" value="Thioredoxin_2"/>
    <property type="match status" value="1"/>
</dbReference>
<dbReference type="Gene3D" id="3.40.30.10">
    <property type="entry name" value="Glutaredoxin"/>
    <property type="match status" value="1"/>
</dbReference>
<dbReference type="SUPFAM" id="SSF52833">
    <property type="entry name" value="Thioredoxin-like"/>
    <property type="match status" value="1"/>
</dbReference>
<dbReference type="AlphaFoldDB" id="A0A4R3VVH7"/>
<organism evidence="3 4">
    <name type="scientific">Sphingobacterium alimentarium</name>
    <dbReference type="NCBI Taxonomy" id="797292"/>
    <lineage>
        <taxon>Bacteria</taxon>
        <taxon>Pseudomonadati</taxon>
        <taxon>Bacteroidota</taxon>
        <taxon>Sphingobacteriia</taxon>
        <taxon>Sphingobacteriales</taxon>
        <taxon>Sphingobacteriaceae</taxon>
        <taxon>Sphingobacterium</taxon>
    </lineage>
</organism>
<evidence type="ECO:0000313" key="4">
    <source>
        <dbReference type="Proteomes" id="UP000295197"/>
    </source>
</evidence>
<proteinExistence type="predicted"/>
<keyword evidence="4" id="KW-1185">Reference proteome</keyword>
<accession>A0A4R3VVH7</accession>
<sequence length="160" mass="18502">MLYVRKLILFMIYTCAAAYASAQIKPVHIAHLDSLMAEDPKPILLLISTDWCQYCAMQKQQIQKNKQFAEHHHQFYFVDFNAESRDKVVFQGREYKFIPRGINLGTHELATALNGSEQISYPTWILLDAAYNPLFRQPGLLRPSQLNELLLVMKKNLSTN</sequence>
<protein>
    <submittedName>
        <fullName evidence="3">Thiol-disulfide isomerase/thioredoxin</fullName>
    </submittedName>
</protein>